<feature type="transmembrane region" description="Helical" evidence="1">
    <location>
        <begin position="274"/>
        <end position="295"/>
    </location>
</feature>
<dbReference type="HOGENOM" id="CLU_830865_0_0_2"/>
<keyword evidence="4" id="KW-1185">Reference proteome</keyword>
<dbReference type="RefSeq" id="WP_011991429.1">
    <property type="nucleotide sequence ID" value="NC_009712.1"/>
</dbReference>
<organism evidence="3 4">
    <name type="scientific">Methanoregula boonei (strain DSM 21154 / JCM 14090 / 6A8)</name>
    <dbReference type="NCBI Taxonomy" id="456442"/>
    <lineage>
        <taxon>Archaea</taxon>
        <taxon>Methanobacteriati</taxon>
        <taxon>Methanobacteriota</taxon>
        <taxon>Stenosarchaea group</taxon>
        <taxon>Methanomicrobia</taxon>
        <taxon>Methanomicrobiales</taxon>
        <taxon>Methanoregulaceae</taxon>
        <taxon>Methanoregula</taxon>
    </lineage>
</organism>
<keyword evidence="1" id="KW-0812">Transmembrane</keyword>
<keyword evidence="1" id="KW-0472">Membrane</keyword>
<protein>
    <recommendedName>
        <fullName evidence="2">CO dehydrogenase/acetyl-CoA synthase delta subunit TIM barrel domain-containing protein</fullName>
    </recommendedName>
</protein>
<dbReference type="EMBL" id="CP000780">
    <property type="protein sequence ID" value="ABS54941.1"/>
    <property type="molecule type" value="Genomic_DNA"/>
</dbReference>
<dbReference type="InterPro" id="IPR016041">
    <property type="entry name" value="Ac-CoA_synth_d_su_TIM-brl"/>
</dbReference>
<feature type="transmembrane region" description="Helical" evidence="1">
    <location>
        <begin position="189"/>
        <end position="211"/>
    </location>
</feature>
<name>A7I5D0_METB6</name>
<reference evidence="4" key="1">
    <citation type="journal article" date="2015" name="Microbiology">
        <title>Genome of Methanoregula boonei 6A8 reveals adaptations to oligotrophic peatland environments.</title>
        <authorList>
            <person name="Braeuer S."/>
            <person name="Cadillo-Quiroz H."/>
            <person name="Kyrpides N."/>
            <person name="Woyke T."/>
            <person name="Goodwin L."/>
            <person name="Detter C."/>
            <person name="Podell S."/>
            <person name="Yavitt J.B."/>
            <person name="Zinder S.H."/>
        </authorList>
    </citation>
    <scope>NUCLEOTIDE SEQUENCE [LARGE SCALE GENOMIC DNA]</scope>
    <source>
        <strain evidence="4">DSM 21154 / JCM 14090 / 6A8</strain>
    </source>
</reference>
<accession>A7I5D0</accession>
<dbReference type="AlphaFoldDB" id="A7I5D0"/>
<dbReference type="eggNOG" id="arCOG06909">
    <property type="taxonomic scope" value="Archaea"/>
</dbReference>
<feature type="transmembrane region" description="Helical" evidence="1">
    <location>
        <begin position="316"/>
        <end position="340"/>
    </location>
</feature>
<evidence type="ECO:0000313" key="3">
    <source>
        <dbReference type="EMBL" id="ABS54941.1"/>
    </source>
</evidence>
<dbReference type="STRING" id="456442.Mboo_0422"/>
<feature type="transmembrane region" description="Helical" evidence="1">
    <location>
        <begin position="249"/>
        <end position="268"/>
    </location>
</feature>
<dbReference type="GeneID" id="5410143"/>
<dbReference type="OrthoDB" id="124664at2157"/>
<dbReference type="Proteomes" id="UP000002408">
    <property type="component" value="Chromosome"/>
</dbReference>
<dbReference type="KEGG" id="mbn:Mboo_0422"/>
<dbReference type="Gene3D" id="3.40.50.11600">
    <property type="match status" value="1"/>
</dbReference>
<dbReference type="Pfam" id="PF03599">
    <property type="entry name" value="CdhD"/>
    <property type="match status" value="1"/>
</dbReference>
<sequence length="345" mass="36871">MAKGHCSCDCSPQVPGGVQEFLYASPAITFADRWDHFKARWGVHRMGHIVQPGLYKLGLATPESPVIVTANYTLSFDAVRSALGRTDAWILVLDTKGVNVWCAAGKGTFGTGELIRRIALTGLASVVSHRTLVLPQLGAPGVSAHDVQKFTGFHVEYGPVRARDLPEYLRTRMATPAMRRVEFTLRDRLVLTPVEFVFAALPMVIAALVLFFLAGPIAALAAVAAVLAGTVLFPALLPWIPAKDFSTKGFLLGFVVALPFAAFFSSRVPATDGLPVIAGLIPLFLFSAIVGYLALNFTGSTTFTSRTGVKKEIFRYVPVMALLAGLGIACWAVAGLLLYLGAGHA</sequence>
<proteinExistence type="predicted"/>
<dbReference type="NCBIfam" id="NF040863">
    <property type="entry name" value="HgcA_corrinoid"/>
    <property type="match status" value="1"/>
</dbReference>
<keyword evidence="1" id="KW-1133">Transmembrane helix</keyword>
<feature type="transmembrane region" description="Helical" evidence="1">
    <location>
        <begin position="217"/>
        <end position="237"/>
    </location>
</feature>
<evidence type="ECO:0000256" key="1">
    <source>
        <dbReference type="SAM" id="Phobius"/>
    </source>
</evidence>
<evidence type="ECO:0000259" key="2">
    <source>
        <dbReference type="Pfam" id="PF03599"/>
    </source>
</evidence>
<evidence type="ECO:0000313" key="4">
    <source>
        <dbReference type="Proteomes" id="UP000002408"/>
    </source>
</evidence>
<gene>
    <name evidence="3" type="ordered locus">Mboo_0422</name>
</gene>
<feature type="domain" description="CO dehydrogenase/acetyl-CoA synthase delta subunit TIM barrel" evidence="2">
    <location>
        <begin position="50"/>
        <end position="166"/>
    </location>
</feature>